<evidence type="ECO:0000256" key="3">
    <source>
        <dbReference type="ARBA" id="ARBA00022692"/>
    </source>
</evidence>
<protein>
    <recommendedName>
        <fullName evidence="9">Syndecan</fullName>
    </recommendedName>
</protein>
<evidence type="ECO:0000313" key="14">
    <source>
        <dbReference type="Proteomes" id="UP000605970"/>
    </source>
</evidence>
<keyword evidence="8 9" id="KW-0357">Heparan sulfate</keyword>
<feature type="transmembrane region" description="Helical" evidence="11">
    <location>
        <begin position="247"/>
        <end position="271"/>
    </location>
</feature>
<comment type="subcellular location">
    <subcellularLocation>
        <location evidence="1 9">Membrane</location>
        <topology evidence="1 9">Single-pass type I membrane protein</topology>
    </subcellularLocation>
</comment>
<dbReference type="PANTHER" id="PTHR10915:SF1">
    <property type="entry name" value="SYNDECAN"/>
    <property type="match status" value="1"/>
</dbReference>
<dbReference type="OrthoDB" id="10044468at2759"/>
<comment type="function">
    <text evidence="9">Cell surface proteoglycan.</text>
</comment>
<gene>
    <name evidence="13" type="ORF">Mgra_00007228</name>
</gene>
<keyword evidence="5 11" id="KW-1133">Transmembrane helix</keyword>
<evidence type="ECO:0000256" key="7">
    <source>
        <dbReference type="ARBA" id="ARBA00023180"/>
    </source>
</evidence>
<keyword evidence="7 9" id="KW-0325">Glycoprotein</keyword>
<evidence type="ECO:0000256" key="9">
    <source>
        <dbReference type="RuleBase" id="RU000649"/>
    </source>
</evidence>
<dbReference type="GO" id="GO:0009986">
    <property type="term" value="C:cell surface"/>
    <property type="evidence" value="ECO:0007669"/>
    <property type="project" value="TreeGrafter"/>
</dbReference>
<dbReference type="InterPro" id="IPR027789">
    <property type="entry name" value="Syndecan/Neurexin_dom"/>
</dbReference>
<comment type="similarity">
    <text evidence="2 9">Belongs to the syndecan proteoglycan family.</text>
</comment>
<dbReference type="PROSITE" id="PS00964">
    <property type="entry name" value="SYNDECAN"/>
    <property type="match status" value="1"/>
</dbReference>
<name>A0A8S9ZJ20_9BILA</name>
<dbReference type="PANTHER" id="PTHR10915">
    <property type="entry name" value="SYNDECAN"/>
    <property type="match status" value="1"/>
</dbReference>
<dbReference type="GO" id="GO:0016020">
    <property type="term" value="C:membrane"/>
    <property type="evidence" value="ECO:0007669"/>
    <property type="project" value="UniProtKB-SubCell"/>
</dbReference>
<evidence type="ECO:0000256" key="2">
    <source>
        <dbReference type="ARBA" id="ARBA00005343"/>
    </source>
</evidence>
<evidence type="ECO:0000256" key="1">
    <source>
        <dbReference type="ARBA" id="ARBA00004479"/>
    </source>
</evidence>
<evidence type="ECO:0000256" key="6">
    <source>
        <dbReference type="ARBA" id="ARBA00023136"/>
    </source>
</evidence>
<feature type="region of interest" description="Disordered" evidence="10">
    <location>
        <begin position="30"/>
        <end position="73"/>
    </location>
</feature>
<keyword evidence="6 11" id="KW-0472">Membrane</keyword>
<evidence type="ECO:0000313" key="13">
    <source>
        <dbReference type="EMBL" id="KAF7633346.1"/>
    </source>
</evidence>
<reference evidence="13" key="1">
    <citation type="journal article" date="2020" name="Ecol. Evol.">
        <title>Genome structure and content of the rice root-knot nematode (Meloidogyne graminicola).</title>
        <authorList>
            <person name="Phan N.T."/>
            <person name="Danchin E.G.J."/>
            <person name="Klopp C."/>
            <person name="Perfus-Barbeoch L."/>
            <person name="Kozlowski D.K."/>
            <person name="Koutsovoulos G.D."/>
            <person name="Lopez-Roques C."/>
            <person name="Bouchez O."/>
            <person name="Zahm M."/>
            <person name="Besnard G."/>
            <person name="Bellafiore S."/>
        </authorList>
    </citation>
    <scope>NUCLEOTIDE SEQUENCE</scope>
    <source>
        <strain evidence="13">VN-18</strain>
    </source>
</reference>
<dbReference type="GO" id="GO:0016477">
    <property type="term" value="P:cell migration"/>
    <property type="evidence" value="ECO:0007669"/>
    <property type="project" value="TreeGrafter"/>
</dbReference>
<keyword evidence="4 9" id="KW-0654">Proteoglycan</keyword>
<feature type="domain" description="Syndecan/Neurexin" evidence="12">
    <location>
        <begin position="245"/>
        <end position="304"/>
    </location>
</feature>
<evidence type="ECO:0000256" key="5">
    <source>
        <dbReference type="ARBA" id="ARBA00022989"/>
    </source>
</evidence>
<comment type="caution">
    <text evidence="13">The sequence shown here is derived from an EMBL/GenBank/DDBJ whole genome shotgun (WGS) entry which is preliminary data.</text>
</comment>
<proteinExistence type="inferred from homology"/>
<accession>A0A8S9ZJ20</accession>
<evidence type="ECO:0000256" key="8">
    <source>
        <dbReference type="ARBA" id="ARBA00023207"/>
    </source>
</evidence>
<sequence length="306" mass="33995">MFKCLASNQNAPTFTTNQIDSKLNDVEPLSIPKEIDTFEGSGVNPDDEDGDVEEGSGDDIEGSGSPPSDDNVRMTTQAEDDFEEVYLLCSKILLPLIISYKLKGSTEKIDTFNSKNTQINVFIDNTSSAIQTFKPETTIKIEQPPPSGPKTDITNQSTSTTIKTSTTNIKEIKSKNATITGKSDKERFPPEFVPPITTTTKRPTTIKTTLRTTIPTTKSTKLPKQKMPPPPFIVDPTGTLEQLKPGVFALIVGGAVVFILLMILIITYIFYRIRKKDEGSYICEDHVQTHRYSNYYQKASTKEFYA</sequence>
<dbReference type="Proteomes" id="UP000605970">
    <property type="component" value="Unassembled WGS sequence"/>
</dbReference>
<keyword evidence="14" id="KW-1185">Reference proteome</keyword>
<evidence type="ECO:0000256" key="10">
    <source>
        <dbReference type="SAM" id="MobiDB-lite"/>
    </source>
</evidence>
<dbReference type="InterPro" id="IPR001050">
    <property type="entry name" value="Syndecan"/>
</dbReference>
<dbReference type="AlphaFoldDB" id="A0A8S9ZJ20"/>
<feature type="compositionally biased region" description="Acidic residues" evidence="10">
    <location>
        <begin position="45"/>
        <end position="61"/>
    </location>
</feature>
<dbReference type="Pfam" id="PF01034">
    <property type="entry name" value="Syndecan"/>
    <property type="match status" value="1"/>
</dbReference>
<feature type="region of interest" description="Disordered" evidence="10">
    <location>
        <begin position="139"/>
        <end position="158"/>
    </location>
</feature>
<evidence type="ECO:0000256" key="11">
    <source>
        <dbReference type="SAM" id="Phobius"/>
    </source>
</evidence>
<evidence type="ECO:0000259" key="12">
    <source>
        <dbReference type="Pfam" id="PF01034"/>
    </source>
</evidence>
<evidence type="ECO:0000256" key="4">
    <source>
        <dbReference type="ARBA" id="ARBA00022974"/>
    </source>
</evidence>
<organism evidence="13 14">
    <name type="scientific">Meloidogyne graminicola</name>
    <dbReference type="NCBI Taxonomy" id="189291"/>
    <lineage>
        <taxon>Eukaryota</taxon>
        <taxon>Metazoa</taxon>
        <taxon>Ecdysozoa</taxon>
        <taxon>Nematoda</taxon>
        <taxon>Chromadorea</taxon>
        <taxon>Rhabditida</taxon>
        <taxon>Tylenchina</taxon>
        <taxon>Tylenchomorpha</taxon>
        <taxon>Tylenchoidea</taxon>
        <taxon>Meloidogynidae</taxon>
        <taxon>Meloidogyninae</taxon>
        <taxon>Meloidogyne</taxon>
    </lineage>
</organism>
<dbReference type="InterPro" id="IPR030479">
    <property type="entry name" value="Syndecan_CS"/>
</dbReference>
<keyword evidence="3 9" id="KW-0812">Transmembrane</keyword>
<dbReference type="EMBL" id="JABEBT010000078">
    <property type="protein sequence ID" value="KAF7633346.1"/>
    <property type="molecule type" value="Genomic_DNA"/>
</dbReference>